<evidence type="ECO:0000313" key="6">
    <source>
        <dbReference type="Proteomes" id="UP001497516"/>
    </source>
</evidence>
<feature type="compositionally biased region" description="Basic and acidic residues" evidence="4">
    <location>
        <begin position="87"/>
        <end position="96"/>
    </location>
</feature>
<gene>
    <name evidence="5" type="ORF">LTRI10_LOCUS19514</name>
</gene>
<comment type="subcellular location">
    <subcellularLocation>
        <location evidence="1">Nucleus</location>
    </subcellularLocation>
</comment>
<feature type="compositionally biased region" description="Acidic residues" evidence="4">
    <location>
        <begin position="223"/>
        <end position="232"/>
    </location>
</feature>
<evidence type="ECO:0000256" key="3">
    <source>
        <dbReference type="ARBA" id="ARBA00023242"/>
    </source>
</evidence>
<evidence type="ECO:0000256" key="4">
    <source>
        <dbReference type="SAM" id="MobiDB-lite"/>
    </source>
</evidence>
<evidence type="ECO:0008006" key="7">
    <source>
        <dbReference type="Google" id="ProtNLM"/>
    </source>
</evidence>
<dbReference type="GO" id="GO:0000776">
    <property type="term" value="C:kinetochore"/>
    <property type="evidence" value="ECO:0007669"/>
    <property type="project" value="InterPro"/>
</dbReference>
<feature type="compositionally biased region" description="Basic and acidic residues" evidence="4">
    <location>
        <begin position="567"/>
        <end position="579"/>
    </location>
</feature>
<name>A0AAV2DW33_9ROSI</name>
<dbReference type="GO" id="GO:0051315">
    <property type="term" value="P:attachment of mitotic spindle microtubules to kinetochore"/>
    <property type="evidence" value="ECO:0007669"/>
    <property type="project" value="TreeGrafter"/>
</dbReference>
<dbReference type="PANTHER" id="PTHR16684">
    <property type="entry name" value="CENTROMERE PROTEIN C"/>
    <property type="match status" value="1"/>
</dbReference>
<feature type="region of interest" description="Disordered" evidence="4">
    <location>
        <begin position="567"/>
        <end position="617"/>
    </location>
</feature>
<feature type="region of interest" description="Disordered" evidence="4">
    <location>
        <begin position="223"/>
        <end position="248"/>
    </location>
</feature>
<dbReference type="PANTHER" id="PTHR16684:SF11">
    <property type="entry name" value="CENTROMERE PROTEIN C"/>
    <property type="match status" value="1"/>
</dbReference>
<dbReference type="AlphaFoldDB" id="A0AAV2DW33"/>
<dbReference type="GO" id="GO:0051382">
    <property type="term" value="P:kinetochore assembly"/>
    <property type="evidence" value="ECO:0007669"/>
    <property type="project" value="InterPro"/>
</dbReference>
<dbReference type="GO" id="GO:0051455">
    <property type="term" value="P:spindle attachment to meiosis I kinetochore"/>
    <property type="evidence" value="ECO:0007669"/>
    <property type="project" value="TreeGrafter"/>
</dbReference>
<organism evidence="5 6">
    <name type="scientific">Linum trigynum</name>
    <dbReference type="NCBI Taxonomy" id="586398"/>
    <lineage>
        <taxon>Eukaryota</taxon>
        <taxon>Viridiplantae</taxon>
        <taxon>Streptophyta</taxon>
        <taxon>Embryophyta</taxon>
        <taxon>Tracheophyta</taxon>
        <taxon>Spermatophyta</taxon>
        <taxon>Magnoliopsida</taxon>
        <taxon>eudicotyledons</taxon>
        <taxon>Gunneridae</taxon>
        <taxon>Pentapetalae</taxon>
        <taxon>rosids</taxon>
        <taxon>fabids</taxon>
        <taxon>Malpighiales</taxon>
        <taxon>Linaceae</taxon>
        <taxon>Linum</taxon>
    </lineage>
</organism>
<dbReference type="InterPro" id="IPR028386">
    <property type="entry name" value="CENP-C/Mif2/cnp3"/>
</dbReference>
<dbReference type="GO" id="GO:0019237">
    <property type="term" value="F:centromeric DNA binding"/>
    <property type="evidence" value="ECO:0007669"/>
    <property type="project" value="InterPro"/>
</dbReference>
<feature type="region of interest" description="Disordered" evidence="4">
    <location>
        <begin position="479"/>
        <end position="498"/>
    </location>
</feature>
<proteinExistence type="inferred from homology"/>
<dbReference type="GO" id="GO:0005634">
    <property type="term" value="C:nucleus"/>
    <property type="evidence" value="ECO:0007669"/>
    <property type="project" value="UniProtKB-SubCell"/>
</dbReference>
<evidence type="ECO:0000256" key="2">
    <source>
        <dbReference type="ARBA" id="ARBA00010291"/>
    </source>
</evidence>
<feature type="region of interest" description="Disordered" evidence="4">
    <location>
        <begin position="152"/>
        <end position="178"/>
    </location>
</feature>
<accession>A0AAV2DW33</accession>
<feature type="compositionally biased region" description="Basic residues" evidence="4">
    <location>
        <begin position="590"/>
        <end position="611"/>
    </location>
</feature>
<protein>
    <recommendedName>
        <fullName evidence="7">Centromere protein C</fullName>
    </recommendedName>
</protein>
<evidence type="ECO:0000256" key="1">
    <source>
        <dbReference type="ARBA" id="ARBA00004123"/>
    </source>
</evidence>
<dbReference type="EMBL" id="OZ034816">
    <property type="protein sequence ID" value="CAL1377896.1"/>
    <property type="molecule type" value="Genomic_DNA"/>
</dbReference>
<feature type="region of interest" description="Disordered" evidence="4">
    <location>
        <begin position="67"/>
        <end position="99"/>
    </location>
</feature>
<evidence type="ECO:0000313" key="5">
    <source>
        <dbReference type="EMBL" id="CAL1377896.1"/>
    </source>
</evidence>
<comment type="similarity">
    <text evidence="2">Belongs to the CENP-C/MIF2 family.</text>
</comment>
<dbReference type="Proteomes" id="UP001497516">
    <property type="component" value="Chromosome 3"/>
</dbReference>
<keyword evidence="3" id="KW-0539">Nucleus</keyword>
<feature type="compositionally biased region" description="Polar residues" evidence="4">
    <location>
        <begin position="152"/>
        <end position="161"/>
    </location>
</feature>
<keyword evidence="6" id="KW-1185">Reference proteome</keyword>
<sequence length="757" mass="83485">MTNVENPLQGYGGLALFRRTFPSLPKDFRSDDLLSTHNFLKSLPIKDHNKLVEQANIILSDRCELPAADPAKVPPSEDNGEAASSKLMEKPRERRPGLGRKRARFSLLPDISQPSINLEPTLDIDKHKDPEEFFAAFERLEDAKKEIAKQTGHVQTSSYQQGAPLPARPRRPGIPGRSRTAKYIHLYPTMQENSEAELLNPYPGASQPVATDSNAKLQEGTLEENELGDDSSDEKGPSGAVTEPRGKVDKVLDDLSELLSQDFEGLDEDKPVSLFGEKFQFKPLHIEKLNLPEFHDIPTFDWTSSRAGNLNKPRRPLSDIDNILKETKGRSFMKLKKGETSGSSFGSDSLPKSPLPSLAQKLISQSDPLVDPFPFYVDDIGSLPETNASLMGDVNQGDTAKELNCAMIDECDHTVGVISSPVMADFTVPSNRTAEDFMTTLNSDEEDGLDNFCAEVEGENKDGNGKEGNANLECGTTSQMVEGENNGGNDKAGNENLDQYGTTNVMEETETVDSAQPGVIIEENIATDRVSQTEFGQSSSVVMDDHETTGCATIQSKGPEEDLVDSYDDHNENHSEEPRAVMMKEPIKGNTRKRKSRSNKYMTKKQRRTVTKKSVVDDCSKAKHTAEESSKIAAVTHEQTIQESLMASANEQTRAATRPLKGRESRSFSQRKSLIGAGSSYATEGGLRRSTRIRSRPLEFWNGERFLYGRVHQSLATVIGIKYQSPGKDEGKKPISLKVKSFVSDEYQHLVDLAALG</sequence>
<reference evidence="5 6" key="1">
    <citation type="submission" date="2024-04" db="EMBL/GenBank/DDBJ databases">
        <authorList>
            <person name="Fracassetti M."/>
        </authorList>
    </citation>
    <scope>NUCLEOTIDE SEQUENCE [LARGE SCALE GENOMIC DNA]</scope>
</reference>